<sequence>MKSVEHAVVGAVVSAAAATLLFPTPSGVAFGGLVLFGVLLSVFVDLDHFLIARAMAGDWRNLERAVTNPRVGLVEQEKVFAELDEEGLVQRRLLSHHLIGGALTLALALLGLGRLAVFVAVVLYAHVLCDYLRDIGYA</sequence>
<accession>A0ABU2FXI3</accession>
<keyword evidence="1" id="KW-1133">Transmembrane helix</keyword>
<feature type="transmembrane region" description="Helical" evidence="1">
    <location>
        <begin position="27"/>
        <end position="46"/>
    </location>
</feature>
<gene>
    <name evidence="2" type="ORF">NDI79_03570</name>
</gene>
<dbReference type="EMBL" id="JAMQOQ010000001">
    <property type="protein sequence ID" value="MDS0293251.1"/>
    <property type="molecule type" value="Genomic_DNA"/>
</dbReference>
<dbReference type="GO" id="GO:0016787">
    <property type="term" value="F:hydrolase activity"/>
    <property type="evidence" value="ECO:0007669"/>
    <property type="project" value="UniProtKB-KW"/>
</dbReference>
<evidence type="ECO:0000256" key="1">
    <source>
        <dbReference type="SAM" id="Phobius"/>
    </source>
</evidence>
<name>A0ABU2FXI3_9EURY</name>
<reference evidence="2 3" key="1">
    <citation type="submission" date="2022-06" db="EMBL/GenBank/DDBJ databases">
        <title>Halogeometricum sp. a new haloarchaeum isolate from saline soil.</title>
        <authorList>
            <person name="Strakova D."/>
            <person name="Galisteo C."/>
            <person name="Sanchez-Porro C."/>
            <person name="Ventosa A."/>
        </authorList>
    </citation>
    <scope>NUCLEOTIDE SEQUENCE [LARGE SCALE GENOMIC DNA]</scope>
    <source>
        <strain evidence="3">S3BR25-2</strain>
    </source>
</reference>
<protein>
    <submittedName>
        <fullName evidence="2">Metal-dependent hydrolase</fullName>
    </submittedName>
</protein>
<dbReference type="Proteomes" id="UP001254813">
    <property type="component" value="Unassembled WGS sequence"/>
</dbReference>
<feature type="transmembrane region" description="Helical" evidence="1">
    <location>
        <begin position="98"/>
        <end position="125"/>
    </location>
</feature>
<keyword evidence="3" id="KW-1185">Reference proteome</keyword>
<dbReference type="InterPro" id="IPR007404">
    <property type="entry name" value="YdjM-like"/>
</dbReference>
<evidence type="ECO:0000313" key="3">
    <source>
        <dbReference type="Proteomes" id="UP001254813"/>
    </source>
</evidence>
<proteinExistence type="predicted"/>
<keyword evidence="1" id="KW-0472">Membrane</keyword>
<organism evidence="2 3">
    <name type="scientific">Halogeometricum luteum</name>
    <dbReference type="NCBI Taxonomy" id="2950537"/>
    <lineage>
        <taxon>Archaea</taxon>
        <taxon>Methanobacteriati</taxon>
        <taxon>Methanobacteriota</taxon>
        <taxon>Stenosarchaea group</taxon>
        <taxon>Halobacteria</taxon>
        <taxon>Halobacteriales</taxon>
        <taxon>Haloferacaceae</taxon>
        <taxon>Halogeometricum</taxon>
    </lineage>
</organism>
<keyword evidence="2" id="KW-0378">Hydrolase</keyword>
<dbReference type="Pfam" id="PF04307">
    <property type="entry name" value="YdjM"/>
    <property type="match status" value="1"/>
</dbReference>
<dbReference type="RefSeq" id="WP_310927072.1">
    <property type="nucleotide sequence ID" value="NZ_JAMQOQ010000001.1"/>
</dbReference>
<keyword evidence="1" id="KW-0812">Transmembrane</keyword>
<comment type="caution">
    <text evidence="2">The sequence shown here is derived from an EMBL/GenBank/DDBJ whole genome shotgun (WGS) entry which is preliminary data.</text>
</comment>
<evidence type="ECO:0000313" key="2">
    <source>
        <dbReference type="EMBL" id="MDS0293251.1"/>
    </source>
</evidence>